<keyword evidence="1" id="KW-0732">Signal</keyword>
<name>A0A0G3BRF7_9BURK</name>
<accession>A0A0G3BRF7</accession>
<proteinExistence type="predicted"/>
<dbReference type="KEGG" id="pbh:AAW51_5311"/>
<dbReference type="EMBL" id="CP011371">
    <property type="protein sequence ID" value="AKJ32002.1"/>
    <property type="molecule type" value="Genomic_DNA"/>
</dbReference>
<dbReference type="Proteomes" id="UP000035352">
    <property type="component" value="Chromosome"/>
</dbReference>
<keyword evidence="3" id="KW-1185">Reference proteome</keyword>
<protein>
    <submittedName>
        <fullName evidence="2">Uncharacterized protein</fullName>
    </submittedName>
</protein>
<organism evidence="2 3">
    <name type="scientific">Caldimonas brevitalea</name>
    <dbReference type="NCBI Taxonomy" id="413882"/>
    <lineage>
        <taxon>Bacteria</taxon>
        <taxon>Pseudomonadati</taxon>
        <taxon>Pseudomonadota</taxon>
        <taxon>Betaproteobacteria</taxon>
        <taxon>Burkholderiales</taxon>
        <taxon>Sphaerotilaceae</taxon>
        <taxon>Caldimonas</taxon>
    </lineage>
</organism>
<dbReference type="PROSITE" id="PS51257">
    <property type="entry name" value="PROKAR_LIPOPROTEIN"/>
    <property type="match status" value="1"/>
</dbReference>
<sequence length="161" mass="17524">MQPERAKMTTSNRRRFLSLCAAGALSLSLAACGGGGGDDDHHHDDPDESPVFYAGTTLVVDGVSYPQEPAPPYSYFAGTVVVEVDHEDEDIAADTLDWLGLRVLEYDDTNGLWVVEVRQGFEVQWARALAEQDGIREAYLNGAHYRAQAAAKRAAAKRLAT</sequence>
<dbReference type="AlphaFoldDB" id="A0A0G3BRF7"/>
<feature type="chain" id="PRO_5002552088" evidence="1">
    <location>
        <begin position="31"/>
        <end position="161"/>
    </location>
</feature>
<evidence type="ECO:0000256" key="1">
    <source>
        <dbReference type="SAM" id="SignalP"/>
    </source>
</evidence>
<evidence type="ECO:0000313" key="3">
    <source>
        <dbReference type="Proteomes" id="UP000035352"/>
    </source>
</evidence>
<feature type="signal peptide" evidence="1">
    <location>
        <begin position="1"/>
        <end position="30"/>
    </location>
</feature>
<reference evidence="2 3" key="1">
    <citation type="submission" date="2015-05" db="EMBL/GenBank/DDBJ databases">
        <authorList>
            <person name="Tang B."/>
            <person name="Yu Y."/>
        </authorList>
    </citation>
    <scope>NUCLEOTIDE SEQUENCE [LARGE SCALE GENOMIC DNA]</scope>
    <source>
        <strain evidence="2 3">DSM 7029</strain>
    </source>
</reference>
<evidence type="ECO:0000313" key="2">
    <source>
        <dbReference type="EMBL" id="AKJ32002.1"/>
    </source>
</evidence>
<gene>
    <name evidence="2" type="ORF">AAW51_5311</name>
</gene>